<keyword evidence="1" id="KW-0732">Signal</keyword>
<organism evidence="2">
    <name type="scientific">Homalodisca liturata</name>
    <dbReference type="NCBI Taxonomy" id="320908"/>
    <lineage>
        <taxon>Eukaryota</taxon>
        <taxon>Metazoa</taxon>
        <taxon>Ecdysozoa</taxon>
        <taxon>Arthropoda</taxon>
        <taxon>Hexapoda</taxon>
        <taxon>Insecta</taxon>
        <taxon>Pterygota</taxon>
        <taxon>Neoptera</taxon>
        <taxon>Paraneoptera</taxon>
        <taxon>Hemiptera</taxon>
        <taxon>Auchenorrhyncha</taxon>
        <taxon>Membracoidea</taxon>
        <taxon>Cicadellidae</taxon>
        <taxon>Cicadellinae</taxon>
        <taxon>Proconiini</taxon>
        <taxon>Homalodisca</taxon>
    </lineage>
</organism>
<gene>
    <name evidence="2" type="ORF">g.14565</name>
</gene>
<feature type="signal peptide" evidence="1">
    <location>
        <begin position="1"/>
        <end position="20"/>
    </location>
</feature>
<protein>
    <submittedName>
        <fullName evidence="2">Uncharacterized protein</fullName>
    </submittedName>
</protein>
<feature type="chain" id="PRO_5008585271" evidence="1">
    <location>
        <begin position="21"/>
        <end position="286"/>
    </location>
</feature>
<evidence type="ECO:0000256" key="1">
    <source>
        <dbReference type="SAM" id="SignalP"/>
    </source>
</evidence>
<reference evidence="2" key="1">
    <citation type="submission" date="2015-11" db="EMBL/GenBank/DDBJ databases">
        <title>De novo transcriptome assembly of four potential Pierce s Disease insect vectors from Arizona vineyards.</title>
        <authorList>
            <person name="Tassone E.E."/>
        </authorList>
    </citation>
    <scope>NUCLEOTIDE SEQUENCE</scope>
</reference>
<evidence type="ECO:0000313" key="2">
    <source>
        <dbReference type="EMBL" id="JAS89278.1"/>
    </source>
</evidence>
<dbReference type="EMBL" id="GECU01018428">
    <property type="protein sequence ID" value="JAS89278.1"/>
    <property type="molecule type" value="Transcribed_RNA"/>
</dbReference>
<accession>A0A1B6IQR6</accession>
<dbReference type="AlphaFoldDB" id="A0A1B6IQR6"/>
<sequence length="286" mass="32711">MIFDLCATVIAASWISGIFAVEWGQPHVKYSTTDGYFPIPEAVSEIYCMNNTPEYIFMCHDDVLNVDLYSYPDDPRVILLFDKCGNISGIRYCVVKSDVAKRAEYYGLAFNYSYDDKGAYQNHTYWGIDVWCTDVLFASPGTLTEGCRCIEEGTVPQDIYVVLENYEYTKITRYESEVENQGFTKQGCYPGMGQHYFYKMYIDGSCDDHVGIAVIYDQGYLIGVVHGPFGTFTSKNRVWFEDPTPEGVKAVVPYAPQCFYQLGRYYGFVSFHIFINKNPWETTCPI</sequence>
<name>A0A1B6IQR6_9HEMI</name>
<proteinExistence type="predicted"/>